<gene>
    <name evidence="8" type="ORF">NO713_01384</name>
</gene>
<comment type="similarity">
    <text evidence="1">Belongs to the HicA mRNA interferase family.</text>
</comment>
<evidence type="ECO:0000313" key="8">
    <source>
        <dbReference type="EMBL" id="CAD5932562.1"/>
    </source>
</evidence>
<keyword evidence="2" id="KW-1277">Toxin-antitoxin system</keyword>
<evidence type="ECO:0000256" key="3">
    <source>
        <dbReference type="ARBA" id="ARBA00022722"/>
    </source>
</evidence>
<dbReference type="GO" id="GO:0004519">
    <property type="term" value="F:endonuclease activity"/>
    <property type="evidence" value="ECO:0007669"/>
    <property type="project" value="UniProtKB-KW"/>
</dbReference>
<evidence type="ECO:0000256" key="1">
    <source>
        <dbReference type="ARBA" id="ARBA00006620"/>
    </source>
</evidence>
<evidence type="ECO:0000256" key="4">
    <source>
        <dbReference type="ARBA" id="ARBA00022759"/>
    </source>
</evidence>
<dbReference type="InterPro" id="IPR038570">
    <property type="entry name" value="HicA_sf"/>
</dbReference>
<dbReference type="Proteomes" id="UP001153719">
    <property type="component" value="Chromosome"/>
</dbReference>
<dbReference type="AlphaFoldDB" id="A0A9W4CHH8"/>
<keyword evidence="7" id="KW-0346">Stress response</keyword>
<reference evidence="8" key="1">
    <citation type="submission" date="2020-09" db="EMBL/GenBank/DDBJ databases">
        <authorList>
            <person name="Blom J."/>
        </authorList>
    </citation>
    <scope>NUCLEOTIDE SEQUENCE</scope>
    <source>
        <strain evidence="8">No.713</strain>
    </source>
</reference>
<keyword evidence="6" id="KW-0694">RNA-binding</keyword>
<evidence type="ECO:0000256" key="2">
    <source>
        <dbReference type="ARBA" id="ARBA00022649"/>
    </source>
</evidence>
<dbReference type="GO" id="GO:0003729">
    <property type="term" value="F:mRNA binding"/>
    <property type="evidence" value="ECO:0007669"/>
    <property type="project" value="InterPro"/>
</dbReference>
<name>A0A9W4CHH8_9CYAN</name>
<keyword evidence="5" id="KW-0378">Hydrolase</keyword>
<dbReference type="KEGG" id="ppsu:NO713_01384"/>
<evidence type="ECO:0000256" key="6">
    <source>
        <dbReference type="ARBA" id="ARBA00022884"/>
    </source>
</evidence>
<protein>
    <submittedName>
        <fullName evidence="8">YcfA family protein</fullName>
    </submittedName>
</protein>
<dbReference type="SUPFAM" id="SSF54786">
    <property type="entry name" value="YcfA/nrd intein domain"/>
    <property type="match status" value="1"/>
</dbReference>
<dbReference type="GO" id="GO:0016787">
    <property type="term" value="F:hydrolase activity"/>
    <property type="evidence" value="ECO:0007669"/>
    <property type="project" value="UniProtKB-KW"/>
</dbReference>
<dbReference type="Pfam" id="PF07927">
    <property type="entry name" value="HicA_toxin"/>
    <property type="match status" value="1"/>
</dbReference>
<accession>A0A9W4CHH8</accession>
<keyword evidence="3" id="KW-0540">Nuclease</keyword>
<dbReference type="Gene3D" id="3.30.920.30">
    <property type="entry name" value="Hypothetical protein"/>
    <property type="match status" value="1"/>
</dbReference>
<dbReference type="RefSeq" id="WP_254173395.1">
    <property type="nucleotide sequence ID" value="NZ_LR882967.1"/>
</dbReference>
<keyword evidence="4" id="KW-0255">Endonuclease</keyword>
<evidence type="ECO:0000256" key="5">
    <source>
        <dbReference type="ARBA" id="ARBA00022801"/>
    </source>
</evidence>
<dbReference type="EMBL" id="LR882967">
    <property type="protein sequence ID" value="CAD5932562.1"/>
    <property type="molecule type" value="Genomic_DNA"/>
</dbReference>
<dbReference type="InterPro" id="IPR012933">
    <property type="entry name" value="HicA_mRNA_interferase"/>
</dbReference>
<evidence type="ECO:0000256" key="7">
    <source>
        <dbReference type="ARBA" id="ARBA00023016"/>
    </source>
</evidence>
<evidence type="ECO:0000313" key="9">
    <source>
        <dbReference type="Proteomes" id="UP001153719"/>
    </source>
</evidence>
<sequence length="70" mass="8225">MKYREVAQKLKLMGCQEISRRGGGSHRKWYNPNNGAIVPIPDWGNKDLKLGTLRQIIRQLDLDWDEFKKL</sequence>
<proteinExistence type="inferred from homology"/>
<organism evidence="8 9">
    <name type="scientific">Planktothrix pseudagardhii</name>
    <dbReference type="NCBI Taxonomy" id="132604"/>
    <lineage>
        <taxon>Bacteria</taxon>
        <taxon>Bacillati</taxon>
        <taxon>Cyanobacteriota</taxon>
        <taxon>Cyanophyceae</taxon>
        <taxon>Oscillatoriophycideae</taxon>
        <taxon>Oscillatoriales</taxon>
        <taxon>Microcoleaceae</taxon>
        <taxon>Planktothrix</taxon>
    </lineage>
</organism>
<keyword evidence="9" id="KW-1185">Reference proteome</keyword>